<dbReference type="AlphaFoldDB" id="A0A5M8QAC2"/>
<gene>
    <name evidence="2" type="ORF">FQ330_10040</name>
</gene>
<evidence type="ECO:0000313" key="2">
    <source>
        <dbReference type="EMBL" id="KAA6432108.1"/>
    </source>
</evidence>
<keyword evidence="1" id="KW-0812">Transmembrane</keyword>
<keyword evidence="3" id="KW-1185">Reference proteome</keyword>
<keyword evidence="1" id="KW-0472">Membrane</keyword>
<dbReference type="RefSeq" id="WP_146357225.1">
    <property type="nucleotide sequence ID" value="NZ_VOIR01000015.1"/>
</dbReference>
<keyword evidence="1" id="KW-1133">Transmembrane helix</keyword>
<name>A0A5M8QAC2_9MICO</name>
<proteinExistence type="predicted"/>
<dbReference type="Proteomes" id="UP000323221">
    <property type="component" value="Unassembled WGS sequence"/>
</dbReference>
<sequence>MYAFLSAVSAFVSDRFDKKDRGATAVEYGLIVAGIAVAIVAIVFTLGDEIAAMFGDVETAIVNR</sequence>
<accession>A0A5M8QAC2</accession>
<dbReference type="EMBL" id="VOIR01000015">
    <property type="protein sequence ID" value="KAA6432108.1"/>
    <property type="molecule type" value="Genomic_DNA"/>
</dbReference>
<dbReference type="Pfam" id="PF04964">
    <property type="entry name" value="Flp_Fap"/>
    <property type="match status" value="1"/>
</dbReference>
<comment type="caution">
    <text evidence="2">The sequence shown here is derived from an EMBL/GenBank/DDBJ whole genome shotgun (WGS) entry which is preliminary data.</text>
</comment>
<reference evidence="2 3" key="1">
    <citation type="submission" date="2019-08" db="EMBL/GenBank/DDBJ databases">
        <title>Agrococcus lahaulensis sp. nov., isolated from a cold desert of the Indian Himalayas.</title>
        <authorList>
            <person name="Qu J.H."/>
        </authorList>
    </citation>
    <scope>NUCLEOTIDE SEQUENCE [LARGE SCALE GENOMIC DNA]</scope>
    <source>
        <strain evidence="2 3">NS18</strain>
    </source>
</reference>
<evidence type="ECO:0000313" key="3">
    <source>
        <dbReference type="Proteomes" id="UP000323221"/>
    </source>
</evidence>
<dbReference type="InterPro" id="IPR007047">
    <property type="entry name" value="Flp_Fap"/>
</dbReference>
<feature type="transmembrane region" description="Helical" evidence="1">
    <location>
        <begin position="25"/>
        <end position="46"/>
    </location>
</feature>
<evidence type="ECO:0000256" key="1">
    <source>
        <dbReference type="SAM" id="Phobius"/>
    </source>
</evidence>
<dbReference type="OrthoDB" id="5121461at2"/>
<protein>
    <submittedName>
        <fullName evidence="2">Flp family type IVb pilin</fullName>
    </submittedName>
</protein>
<organism evidence="2 3">
    <name type="scientific">Agrococcus sediminis</name>
    <dbReference type="NCBI Taxonomy" id="2599924"/>
    <lineage>
        <taxon>Bacteria</taxon>
        <taxon>Bacillati</taxon>
        <taxon>Actinomycetota</taxon>
        <taxon>Actinomycetes</taxon>
        <taxon>Micrococcales</taxon>
        <taxon>Microbacteriaceae</taxon>
        <taxon>Agrococcus</taxon>
    </lineage>
</organism>